<keyword evidence="3" id="KW-0028">Amino-acid biosynthesis</keyword>
<evidence type="ECO:0000259" key="4">
    <source>
        <dbReference type="Pfam" id="PF00899"/>
    </source>
</evidence>
<dbReference type="AlphaFoldDB" id="A0A2A3JZR2"/>
<dbReference type="GO" id="GO:0050661">
    <property type="term" value="F:NADP binding"/>
    <property type="evidence" value="ECO:0007669"/>
    <property type="project" value="TreeGrafter"/>
</dbReference>
<dbReference type="Gene3D" id="3.40.50.10860">
    <property type="entry name" value="Leucine Dehydrogenase, chain A, domain 1"/>
    <property type="match status" value="1"/>
</dbReference>
<feature type="domain" description="Shikimate dehydrogenase substrate binding N-terminal" evidence="5">
    <location>
        <begin position="12"/>
        <end position="99"/>
    </location>
</feature>
<dbReference type="InterPro" id="IPR041121">
    <property type="entry name" value="SDH_C"/>
</dbReference>
<dbReference type="PANTHER" id="PTHR21089:SF1">
    <property type="entry name" value="BIFUNCTIONAL 3-DEHYDROQUINATE DEHYDRATASE_SHIKIMATE DEHYDROGENASE, CHLOROPLASTIC"/>
    <property type="match status" value="1"/>
</dbReference>
<dbReference type="Pfam" id="PF00899">
    <property type="entry name" value="ThiF"/>
    <property type="match status" value="1"/>
</dbReference>
<dbReference type="InterPro" id="IPR046346">
    <property type="entry name" value="Aminoacid_DH-like_N_sf"/>
</dbReference>
<evidence type="ECO:0000256" key="3">
    <source>
        <dbReference type="ARBA" id="ARBA00023141"/>
    </source>
</evidence>
<dbReference type="SUPFAM" id="SSF51735">
    <property type="entry name" value="NAD(P)-binding Rossmann-fold domains"/>
    <property type="match status" value="1"/>
</dbReference>
<evidence type="ECO:0000259" key="6">
    <source>
        <dbReference type="Pfam" id="PF18317"/>
    </source>
</evidence>
<reference evidence="7" key="1">
    <citation type="submission" date="2017-09" db="EMBL/GenBank/DDBJ databases">
        <title>Yangia sp. SAOS 153D whole genome sequencing.</title>
        <authorList>
            <person name="Verma A."/>
            <person name="Krishnamurthi S."/>
        </authorList>
    </citation>
    <scope>NUCLEOTIDE SEQUENCE [LARGE SCALE GENOMIC DNA]</scope>
    <source>
        <strain evidence="7">SAOS 153D</strain>
    </source>
</reference>
<dbReference type="RefSeq" id="WP_095881545.1">
    <property type="nucleotide sequence ID" value="NZ_NTHN02000029.1"/>
</dbReference>
<dbReference type="GO" id="GO:0005829">
    <property type="term" value="C:cytosol"/>
    <property type="evidence" value="ECO:0007669"/>
    <property type="project" value="TreeGrafter"/>
</dbReference>
<comment type="caution">
    <text evidence="7">The sequence shown here is derived from an EMBL/GenBank/DDBJ whole genome shotgun (WGS) entry which is preliminary data.</text>
</comment>
<dbReference type="GO" id="GO:0004764">
    <property type="term" value="F:shikimate 3-dehydrogenase (NADP+) activity"/>
    <property type="evidence" value="ECO:0007669"/>
    <property type="project" value="UniProtKB-EC"/>
</dbReference>
<dbReference type="OrthoDB" id="9792692at2"/>
<evidence type="ECO:0000313" key="7">
    <source>
        <dbReference type="EMBL" id="PBD19994.1"/>
    </source>
</evidence>
<gene>
    <name evidence="7" type="ORF">CLG85_06480</name>
</gene>
<dbReference type="InterPro" id="IPR013708">
    <property type="entry name" value="Shikimate_DH-bd_N"/>
</dbReference>
<dbReference type="GO" id="GO:0019632">
    <property type="term" value="P:shikimate metabolic process"/>
    <property type="evidence" value="ECO:0007669"/>
    <property type="project" value="TreeGrafter"/>
</dbReference>
<evidence type="ECO:0000259" key="5">
    <source>
        <dbReference type="Pfam" id="PF08501"/>
    </source>
</evidence>
<feature type="domain" description="SDH C-terminal" evidence="6">
    <location>
        <begin position="253"/>
        <end position="280"/>
    </location>
</feature>
<protein>
    <submittedName>
        <fullName evidence="7">Shikimate dehydrogenase</fullName>
        <ecNumber evidence="7">1.1.1.25</ecNumber>
    </submittedName>
</protein>
<organism evidence="7">
    <name type="scientific">Alloyangia mangrovi</name>
    <dbReference type="NCBI Taxonomy" id="1779329"/>
    <lineage>
        <taxon>Bacteria</taxon>
        <taxon>Pseudomonadati</taxon>
        <taxon>Pseudomonadota</taxon>
        <taxon>Alphaproteobacteria</taxon>
        <taxon>Rhodobacterales</taxon>
        <taxon>Roseobacteraceae</taxon>
        <taxon>Alloyangia</taxon>
    </lineage>
</organism>
<dbReference type="InterPro" id="IPR000594">
    <property type="entry name" value="ThiF_NAD_FAD-bd"/>
</dbReference>
<evidence type="ECO:0000256" key="1">
    <source>
        <dbReference type="ARBA" id="ARBA00004871"/>
    </source>
</evidence>
<feature type="domain" description="THIF-type NAD/FAD binding fold" evidence="4">
    <location>
        <begin position="122"/>
        <end position="172"/>
    </location>
</feature>
<dbReference type="Pfam" id="PF18317">
    <property type="entry name" value="SDH_C"/>
    <property type="match status" value="1"/>
</dbReference>
<dbReference type="NCBIfam" id="NF009201">
    <property type="entry name" value="PRK12549.1"/>
    <property type="match status" value="1"/>
</dbReference>
<accession>A0A2A3JZR2</accession>
<dbReference type="Pfam" id="PF08501">
    <property type="entry name" value="Shikimate_dh_N"/>
    <property type="match status" value="1"/>
</dbReference>
<dbReference type="GO" id="GO:0009073">
    <property type="term" value="P:aromatic amino acid family biosynthetic process"/>
    <property type="evidence" value="ECO:0007669"/>
    <property type="project" value="UniProtKB-KW"/>
</dbReference>
<keyword evidence="3" id="KW-0057">Aromatic amino acid biosynthesis</keyword>
<dbReference type="Gene3D" id="3.40.50.720">
    <property type="entry name" value="NAD(P)-binding Rossmann-like Domain"/>
    <property type="match status" value="1"/>
</dbReference>
<name>A0A2A3JZR2_9RHOB</name>
<dbReference type="SUPFAM" id="SSF53223">
    <property type="entry name" value="Aminoacid dehydrogenase-like, N-terminal domain"/>
    <property type="match status" value="1"/>
</dbReference>
<sequence>MLTREDCLLAGLIGQGIALSRTPLMQMQEARAQGLFSSYKKLDMDAPERAGMTLAQMVQSAEAAGFDGLNITYPYKIEVIALLDELSENARAVGAVNTVVFRGGKRIGHNTDMWGFGESFRRGLDGARTGHALLLGAGGAGVAVANALAECGVQKLSIFDTDPARAEALAAQVASNFPATRTQPVSDIAALFAEDKPNGVVNATPMGMAKLPGMAIDAALIDGDLWVADIVYFPLETQLIATARAKGCRVLPGSGMAVFQAVRAFELFTGRPADPVRMKATFDAFDLPAQDAGTQKR</sequence>
<keyword evidence="2 7" id="KW-0560">Oxidoreductase</keyword>
<dbReference type="InterPro" id="IPR022893">
    <property type="entry name" value="Shikimate_DH_fam"/>
</dbReference>
<dbReference type="PANTHER" id="PTHR21089">
    <property type="entry name" value="SHIKIMATE DEHYDROGENASE"/>
    <property type="match status" value="1"/>
</dbReference>
<proteinExistence type="predicted"/>
<comment type="pathway">
    <text evidence="1">Metabolic intermediate biosynthesis; chorismate biosynthesis; chorismate from D-erythrose 4-phosphate and phosphoenolpyruvate: step 4/7.</text>
</comment>
<dbReference type="CDD" id="cd01065">
    <property type="entry name" value="NAD_bind_Shikimate_DH"/>
    <property type="match status" value="1"/>
</dbReference>
<evidence type="ECO:0000256" key="2">
    <source>
        <dbReference type="ARBA" id="ARBA00023002"/>
    </source>
</evidence>
<dbReference type="InterPro" id="IPR036291">
    <property type="entry name" value="NAD(P)-bd_dom_sf"/>
</dbReference>
<dbReference type="EMBL" id="NTHN01000083">
    <property type="protein sequence ID" value="PBD19994.1"/>
    <property type="molecule type" value="Genomic_DNA"/>
</dbReference>
<dbReference type="GO" id="GO:0009423">
    <property type="term" value="P:chorismate biosynthetic process"/>
    <property type="evidence" value="ECO:0007669"/>
    <property type="project" value="TreeGrafter"/>
</dbReference>
<dbReference type="EC" id="1.1.1.25" evidence="7"/>